<dbReference type="Pfam" id="PF09423">
    <property type="entry name" value="PhoD"/>
    <property type="match status" value="1"/>
</dbReference>
<comment type="caution">
    <text evidence="2">The sequence shown here is derived from an EMBL/GenBank/DDBJ whole genome shotgun (WGS) entry which is preliminary data.</text>
</comment>
<dbReference type="SUPFAM" id="SSF56300">
    <property type="entry name" value="Metallo-dependent phosphatases"/>
    <property type="match status" value="1"/>
</dbReference>
<name>A0A326RN20_9BACT</name>
<reference evidence="2 3" key="1">
    <citation type="submission" date="2018-06" db="EMBL/GenBank/DDBJ databases">
        <title>Genomic Encyclopedia of Archaeal and Bacterial Type Strains, Phase II (KMG-II): from individual species to whole genera.</title>
        <authorList>
            <person name="Goeker M."/>
        </authorList>
    </citation>
    <scope>NUCLEOTIDE SEQUENCE [LARGE SCALE GENOMIC DNA]</scope>
    <source>
        <strain evidence="2 3">T4</strain>
    </source>
</reference>
<evidence type="ECO:0000313" key="3">
    <source>
        <dbReference type="Proteomes" id="UP000248917"/>
    </source>
</evidence>
<dbReference type="InterPro" id="IPR018946">
    <property type="entry name" value="PhoD-like_MPP"/>
</dbReference>
<evidence type="ECO:0000259" key="1">
    <source>
        <dbReference type="Pfam" id="PF09423"/>
    </source>
</evidence>
<organism evidence="2 3">
    <name type="scientific">Algoriphagus aquaeductus</name>
    <dbReference type="NCBI Taxonomy" id="475299"/>
    <lineage>
        <taxon>Bacteria</taxon>
        <taxon>Pseudomonadati</taxon>
        <taxon>Bacteroidota</taxon>
        <taxon>Cytophagia</taxon>
        <taxon>Cytophagales</taxon>
        <taxon>Cyclobacteriaceae</taxon>
        <taxon>Algoriphagus</taxon>
    </lineage>
</organism>
<dbReference type="CDD" id="cd07389">
    <property type="entry name" value="MPP_PhoD"/>
    <property type="match status" value="1"/>
</dbReference>
<dbReference type="OrthoDB" id="9763616at2"/>
<dbReference type="Gene3D" id="3.60.21.70">
    <property type="entry name" value="PhoD-like phosphatase"/>
    <property type="match status" value="1"/>
</dbReference>
<feature type="domain" description="PhoD-like phosphatase metallophosphatase" evidence="1">
    <location>
        <begin position="49"/>
        <end position="285"/>
    </location>
</feature>
<dbReference type="Proteomes" id="UP000248917">
    <property type="component" value="Unassembled WGS sequence"/>
</dbReference>
<sequence>MKFQTIFSFSFLSLVLLASCKKEEVTIDSDSIQVIAFGSCNRQDLPQPLWDPIVSENPDLWIWMGDNIYGDSPVMDTLSAKYARQNANPGYQKLKASTPIIGIWDDHDYGINDGGKNYAQKKASRDLMFDFLGVPDSAQERAREGAYSSHIFGSGENLVKVILLDARYFRDTLIRADRVYLPNETGVILGETQWTWLENELRSSSAKVNLIISGIQMLPTEHPHEKWANFPKEREKLLNVIAISGAKTPILLSGDRHIAEIMKLEDERFPNGLYEITSSGLTHTWKTIQEEPNRFRINELIAKLNYGVAKFDWKNSRVTFQIKGENGVLYAGQSIEIQ</sequence>
<dbReference type="PROSITE" id="PS51257">
    <property type="entry name" value="PROKAR_LIPOPROTEIN"/>
    <property type="match status" value="1"/>
</dbReference>
<dbReference type="PANTHER" id="PTHR33987:SF1">
    <property type="entry name" value="CALCINEURIN-LIKE METALLO-PHOSPHOESTERASE SUPERFAMILY PROTEIN"/>
    <property type="match status" value="1"/>
</dbReference>
<dbReference type="RefSeq" id="WP_111393850.1">
    <property type="nucleotide sequence ID" value="NZ_QKTX01000012.1"/>
</dbReference>
<proteinExistence type="predicted"/>
<dbReference type="EMBL" id="QKTX01000012">
    <property type="protein sequence ID" value="PZV80284.1"/>
    <property type="molecule type" value="Genomic_DNA"/>
</dbReference>
<dbReference type="PANTHER" id="PTHR33987">
    <property type="entry name" value="CALCINEURIN-LIKE METALLO-PHOSPHOESTERASE SUPERFAMILY PROTEIN"/>
    <property type="match status" value="1"/>
</dbReference>
<protein>
    <submittedName>
        <fullName evidence="2">Alkaline phosphatase D</fullName>
    </submittedName>
</protein>
<dbReference type="AlphaFoldDB" id="A0A326RN20"/>
<dbReference type="InterPro" id="IPR029052">
    <property type="entry name" value="Metallo-depent_PP-like"/>
</dbReference>
<evidence type="ECO:0000313" key="2">
    <source>
        <dbReference type="EMBL" id="PZV80284.1"/>
    </source>
</evidence>
<gene>
    <name evidence="2" type="ORF">CLV31_11251</name>
</gene>
<keyword evidence="3" id="KW-1185">Reference proteome</keyword>
<dbReference type="InterPro" id="IPR038607">
    <property type="entry name" value="PhoD-like_sf"/>
</dbReference>
<accession>A0A326RN20</accession>